<evidence type="ECO:0000256" key="2">
    <source>
        <dbReference type="ARBA" id="ARBA00022737"/>
    </source>
</evidence>
<keyword evidence="4" id="KW-0539">Nucleus</keyword>
<accession>A0AAV8U5B1</accession>
<evidence type="ECO:0000256" key="3">
    <source>
        <dbReference type="ARBA" id="ARBA00023125"/>
    </source>
</evidence>
<dbReference type="PRINTS" id="PR00930">
    <property type="entry name" value="HIGHMOBLTYIY"/>
</dbReference>
<comment type="subcellular location">
    <subcellularLocation>
        <location evidence="1">Nucleus</location>
    </subcellularLocation>
</comment>
<dbReference type="InterPro" id="IPR000116">
    <property type="entry name" value="HMGA"/>
</dbReference>
<dbReference type="GO" id="GO:0031492">
    <property type="term" value="F:nucleosomal DNA binding"/>
    <property type="evidence" value="ECO:0007669"/>
    <property type="project" value="TreeGrafter"/>
</dbReference>
<dbReference type="GO" id="GO:0006355">
    <property type="term" value="P:regulation of DNA-templated transcription"/>
    <property type="evidence" value="ECO:0007669"/>
    <property type="project" value="InterPro"/>
</dbReference>
<dbReference type="GO" id="GO:0045910">
    <property type="term" value="P:negative regulation of DNA recombination"/>
    <property type="evidence" value="ECO:0007669"/>
    <property type="project" value="TreeGrafter"/>
</dbReference>
<dbReference type="GO" id="GO:0000786">
    <property type="term" value="C:nucleosome"/>
    <property type="evidence" value="ECO:0007669"/>
    <property type="project" value="InterPro"/>
</dbReference>
<reference evidence="7 8" key="1">
    <citation type="submission" date="2021-09" db="EMBL/GenBank/DDBJ databases">
        <title>Genomic insights and catalytic innovation underlie evolution of tropane alkaloids biosynthesis.</title>
        <authorList>
            <person name="Wang Y.-J."/>
            <person name="Tian T."/>
            <person name="Huang J.-P."/>
            <person name="Huang S.-X."/>
        </authorList>
    </citation>
    <scope>NUCLEOTIDE SEQUENCE [LARGE SCALE GENOMIC DNA]</scope>
    <source>
        <strain evidence="7">KIB-2018</strain>
        <tissue evidence="7">Leaf</tissue>
    </source>
</reference>
<dbReference type="Gene3D" id="1.10.10.10">
    <property type="entry name" value="Winged helix-like DNA-binding domain superfamily/Winged helix DNA-binding domain"/>
    <property type="match status" value="1"/>
</dbReference>
<dbReference type="Pfam" id="PF00538">
    <property type="entry name" value="Linker_histone"/>
    <property type="match status" value="1"/>
</dbReference>
<dbReference type="SMART" id="SM00384">
    <property type="entry name" value="AT_hook"/>
    <property type="match status" value="7"/>
</dbReference>
<dbReference type="PANTHER" id="PTHR11467">
    <property type="entry name" value="HISTONE H1"/>
    <property type="match status" value="1"/>
</dbReference>
<evidence type="ECO:0000256" key="1">
    <source>
        <dbReference type="ARBA" id="ARBA00004123"/>
    </source>
</evidence>
<dbReference type="GO" id="GO:0006334">
    <property type="term" value="P:nucleosome assembly"/>
    <property type="evidence" value="ECO:0007669"/>
    <property type="project" value="InterPro"/>
</dbReference>
<sequence length="433" mass="46125">MDPPLTHPPPTVLQPTVAAPFTAIDPVVPSLADVPPSHAPNATASTVSHSFATHPPYAEMIYAAITALKERDGSSKRAIEKYIEKAYASLPPTHSTLLAHHLKLLKNSGQLVMVKKSYKLPGSDSTTAVAAQTPLPQPSQGQKRGRGRPSKPKPESNAQQPASPQPQSFSVALPQQQQQSSLFPQMVQNSATTQIVAPTTSVNANTQPVLVALGLADEPKVAKRGPGRPKKSSFVTESGQVVMVKRGRGRPPKKTPGRPRKPKSVMGALAPRGRGRPPKTQTHPVAVTYAPDGTLIGVSRPRGRPRKGVLPAPGLTTVLIPGKRAGRPPKFGGIAKPRKSTGRPVGRPKKNSNVSWTITELSQTQAEEAIADLKRKLDFFQSRVRQAVGLLKPQLSSETGISVMTAIQELEGLAAMDFSAPLREDPLPPVVQS</sequence>
<dbReference type="PROSITE" id="PS51504">
    <property type="entry name" value="H15"/>
    <property type="match status" value="1"/>
</dbReference>
<dbReference type="FunFam" id="1.10.10.10:FF:000637">
    <property type="entry name" value="Histone H1.2"/>
    <property type="match status" value="1"/>
</dbReference>
<feature type="compositionally biased region" description="Low complexity" evidence="5">
    <location>
        <begin position="155"/>
        <end position="181"/>
    </location>
</feature>
<dbReference type="InterPro" id="IPR036388">
    <property type="entry name" value="WH-like_DNA-bd_sf"/>
</dbReference>
<dbReference type="SUPFAM" id="SSF46785">
    <property type="entry name" value="Winged helix' DNA-binding domain"/>
    <property type="match status" value="1"/>
</dbReference>
<gene>
    <name evidence="7" type="ORF">K2173_028265</name>
</gene>
<keyword evidence="8" id="KW-1185">Reference proteome</keyword>
<evidence type="ECO:0000313" key="8">
    <source>
        <dbReference type="Proteomes" id="UP001159364"/>
    </source>
</evidence>
<evidence type="ECO:0000259" key="6">
    <source>
        <dbReference type="PROSITE" id="PS51504"/>
    </source>
</evidence>
<dbReference type="InterPro" id="IPR036390">
    <property type="entry name" value="WH_DNA-bd_sf"/>
</dbReference>
<dbReference type="AlphaFoldDB" id="A0AAV8U5B1"/>
<feature type="region of interest" description="Disordered" evidence="5">
    <location>
        <begin position="244"/>
        <end position="354"/>
    </location>
</feature>
<organism evidence="7 8">
    <name type="scientific">Erythroxylum novogranatense</name>
    <dbReference type="NCBI Taxonomy" id="1862640"/>
    <lineage>
        <taxon>Eukaryota</taxon>
        <taxon>Viridiplantae</taxon>
        <taxon>Streptophyta</taxon>
        <taxon>Embryophyta</taxon>
        <taxon>Tracheophyta</taxon>
        <taxon>Spermatophyta</taxon>
        <taxon>Magnoliopsida</taxon>
        <taxon>eudicotyledons</taxon>
        <taxon>Gunneridae</taxon>
        <taxon>Pentapetalae</taxon>
        <taxon>rosids</taxon>
        <taxon>fabids</taxon>
        <taxon>Malpighiales</taxon>
        <taxon>Erythroxylaceae</taxon>
        <taxon>Erythroxylum</taxon>
    </lineage>
</organism>
<dbReference type="SMART" id="SM00526">
    <property type="entry name" value="H15"/>
    <property type="match status" value="1"/>
</dbReference>
<evidence type="ECO:0000313" key="7">
    <source>
        <dbReference type="EMBL" id="KAJ8773088.1"/>
    </source>
</evidence>
<dbReference type="InterPro" id="IPR017956">
    <property type="entry name" value="AT_hook_DNA-bd_motif"/>
</dbReference>
<feature type="region of interest" description="Disordered" evidence="5">
    <location>
        <begin position="122"/>
        <end position="181"/>
    </location>
</feature>
<dbReference type="InterPro" id="IPR005818">
    <property type="entry name" value="Histone_H1/H5_H15"/>
</dbReference>
<dbReference type="EMBL" id="JAIWQS010000002">
    <property type="protein sequence ID" value="KAJ8773088.1"/>
    <property type="molecule type" value="Genomic_DNA"/>
</dbReference>
<dbReference type="CDD" id="cd00073">
    <property type="entry name" value="H15"/>
    <property type="match status" value="1"/>
</dbReference>
<keyword evidence="3" id="KW-0238">DNA-binding</keyword>
<name>A0AAV8U5B1_9ROSI</name>
<proteinExistence type="predicted"/>
<dbReference type="GO" id="GO:0005730">
    <property type="term" value="C:nucleolus"/>
    <property type="evidence" value="ECO:0007669"/>
    <property type="project" value="TreeGrafter"/>
</dbReference>
<dbReference type="Proteomes" id="UP001159364">
    <property type="component" value="Linkage Group LG02"/>
</dbReference>
<protein>
    <recommendedName>
        <fullName evidence="6">H15 domain-containing protein</fullName>
    </recommendedName>
</protein>
<dbReference type="PRINTS" id="PR00929">
    <property type="entry name" value="ATHOOK"/>
</dbReference>
<feature type="compositionally biased region" description="Basic residues" evidence="5">
    <location>
        <begin position="336"/>
        <end position="350"/>
    </location>
</feature>
<evidence type="ECO:0000256" key="5">
    <source>
        <dbReference type="SAM" id="MobiDB-lite"/>
    </source>
</evidence>
<comment type="caution">
    <text evidence="7">The sequence shown here is derived from an EMBL/GenBank/DDBJ whole genome shotgun (WGS) entry which is preliminary data.</text>
</comment>
<dbReference type="GO" id="GO:0030261">
    <property type="term" value="P:chromosome condensation"/>
    <property type="evidence" value="ECO:0007669"/>
    <property type="project" value="TreeGrafter"/>
</dbReference>
<dbReference type="GO" id="GO:0003690">
    <property type="term" value="F:double-stranded DNA binding"/>
    <property type="evidence" value="ECO:0007669"/>
    <property type="project" value="TreeGrafter"/>
</dbReference>
<dbReference type="PANTHER" id="PTHR11467:SF29">
    <property type="entry name" value="OS03G0711600 PROTEIN"/>
    <property type="match status" value="1"/>
</dbReference>
<keyword evidence="2" id="KW-0677">Repeat</keyword>
<feature type="domain" description="H15" evidence="6">
    <location>
        <begin position="53"/>
        <end position="122"/>
    </location>
</feature>
<feature type="compositionally biased region" description="Basic residues" evidence="5">
    <location>
        <begin position="245"/>
        <end position="263"/>
    </location>
</feature>
<evidence type="ECO:0000256" key="4">
    <source>
        <dbReference type="ARBA" id="ARBA00023242"/>
    </source>
</evidence>